<name>A0A2L1CCA7_METMI</name>
<dbReference type="InterPro" id="IPR005358">
    <property type="entry name" value="Puta_zinc/iron-chelating_dom"/>
</dbReference>
<dbReference type="EMBL" id="JACHED010000001">
    <property type="protein sequence ID" value="MBB6496531.1"/>
    <property type="molecule type" value="Genomic_DNA"/>
</dbReference>
<keyword evidence="1" id="KW-0489">Methyltransferase</keyword>
<dbReference type="AlphaFoldDB" id="A0A2L1CCA7"/>
<protein>
    <submittedName>
        <fullName evidence="1">Flagellin N-methylase</fullName>
    </submittedName>
</protein>
<evidence type="ECO:0000313" key="4">
    <source>
        <dbReference type="Proteomes" id="UP000239462"/>
    </source>
</evidence>
<dbReference type="Proteomes" id="UP000567099">
    <property type="component" value="Unassembled WGS sequence"/>
</dbReference>
<dbReference type="GO" id="GO:0008168">
    <property type="term" value="F:methyltransferase activity"/>
    <property type="evidence" value="ECO:0007669"/>
    <property type="project" value="UniProtKB-KW"/>
</dbReference>
<accession>A0A2L1CCA7</accession>
<sequence>MSFEVTFDGMRYSCVNCAYCCSCKNWRVFLSYFDMMRLKGYENYIEKSNSNYEHVLALRNGKCGLIENNLCRIQLEKSYDTKPAMCRLFPFSFMVKWNGDLLLILKHYCSGVQVGKCSKKTIKHAIECCEELYHDQLSEFSLDFAERSDKTSLNEKTEICWEERAELGKYFFKIKKFDSFSEKYSEIFSEDISDSIEKLKSKNNGFDEKTQKLREKETLRYMYELNKREHFRKMSFKKELDNLINVGIIIDDYKDLLKGEGAVDSKLLLN</sequence>
<reference evidence="1" key="2">
    <citation type="submission" date="2018-02" db="EMBL/GenBank/DDBJ databases">
        <title>Complete genome sequence of the Methanococcus maripaludis type strain JJ (DSM 2067), a model for selenoprotein synthesis in Archaea.</title>
        <authorList>
            <person name="Poehlein A."/>
            <person name="Heym D."/>
            <person name="Quitzke V."/>
            <person name="Fersch J."/>
            <person name="Daniel R."/>
            <person name="Rother M."/>
        </authorList>
    </citation>
    <scope>NUCLEOTIDE SEQUENCE [LARGE SCALE GENOMIC DNA]</scope>
    <source>
        <strain evidence="1">DSM 2067</strain>
    </source>
</reference>
<evidence type="ECO:0000313" key="6">
    <source>
        <dbReference type="Proteomes" id="UP000590564"/>
    </source>
</evidence>
<keyword evidence="1" id="KW-0282">Flagellum</keyword>
<evidence type="ECO:0000313" key="2">
    <source>
        <dbReference type="EMBL" id="MBA2863465.1"/>
    </source>
</evidence>
<dbReference type="EMBL" id="JACDUO010000001">
    <property type="protein sequence ID" value="MBA2863465.1"/>
    <property type="molecule type" value="Genomic_DNA"/>
</dbReference>
<reference evidence="3 6" key="3">
    <citation type="submission" date="2020-08" db="EMBL/GenBank/DDBJ databases">
        <title>Genomic Encyclopedia of Type Strains, Phase IV (KMG-V): Genome sequencing to study the core and pangenomes of soil and plant-associated prokaryotes.</title>
        <authorList>
            <person name="Whitman W."/>
        </authorList>
    </citation>
    <scope>NUCLEOTIDE SEQUENCE [LARGE SCALE GENOMIC DNA]</scope>
    <source>
        <strain evidence="2 5">C13</strain>
        <strain evidence="3 6">D1</strain>
    </source>
</reference>
<dbReference type="RefSeq" id="WP_104838337.1">
    <property type="nucleotide sequence ID" value="NZ_CP026606.1"/>
</dbReference>
<reference evidence="4" key="1">
    <citation type="journal article" date="2018" name="Genome Announc.">
        <title>Complete Genome Sequence of the Methanococcus maripaludis Type Strain JJ (DSM 2067), a Model for Selenoprotein Synthesis in Archaea.</title>
        <authorList>
            <person name="Poehlein A."/>
            <person name="Heym D."/>
            <person name="Quitzke V."/>
            <person name="Fersch J."/>
            <person name="Daniel R."/>
            <person name="Rother M."/>
        </authorList>
    </citation>
    <scope>NUCLEOTIDE SEQUENCE [LARGE SCALE GENOMIC DNA]</scope>
    <source>
        <strain evidence="4">DSM 2067</strain>
    </source>
</reference>
<evidence type="ECO:0000313" key="5">
    <source>
        <dbReference type="Proteomes" id="UP000567099"/>
    </source>
</evidence>
<gene>
    <name evidence="2" type="ORF">HNP94_000465</name>
    <name evidence="3" type="ORF">HNP96_000552</name>
    <name evidence="1" type="ORF">MMJJ_15820</name>
</gene>
<keyword evidence="1" id="KW-0969">Cilium</keyword>
<dbReference type="Proteomes" id="UP000590564">
    <property type="component" value="Unassembled WGS sequence"/>
</dbReference>
<organism evidence="1 4">
    <name type="scientific">Methanococcus maripaludis</name>
    <name type="common">Methanococcus deltae</name>
    <dbReference type="NCBI Taxonomy" id="39152"/>
    <lineage>
        <taxon>Archaea</taxon>
        <taxon>Methanobacteriati</taxon>
        <taxon>Methanobacteriota</taxon>
        <taxon>Methanomada group</taxon>
        <taxon>Methanococci</taxon>
        <taxon>Methanococcales</taxon>
        <taxon>Methanococcaceae</taxon>
        <taxon>Methanococcus</taxon>
    </lineage>
</organism>
<keyword evidence="1" id="KW-0808">Transferase</keyword>
<dbReference type="Proteomes" id="UP000239462">
    <property type="component" value="Chromosome"/>
</dbReference>
<evidence type="ECO:0000313" key="1">
    <source>
        <dbReference type="EMBL" id="AVB76953.1"/>
    </source>
</evidence>
<dbReference type="KEGG" id="mmad:MMJJ_15820"/>
<evidence type="ECO:0000313" key="3">
    <source>
        <dbReference type="EMBL" id="MBB6496531.1"/>
    </source>
</evidence>
<dbReference type="GeneID" id="36102666"/>
<dbReference type="GO" id="GO:0032259">
    <property type="term" value="P:methylation"/>
    <property type="evidence" value="ECO:0007669"/>
    <property type="project" value="UniProtKB-KW"/>
</dbReference>
<dbReference type="Pfam" id="PF03692">
    <property type="entry name" value="CxxCxxCC"/>
    <property type="match status" value="1"/>
</dbReference>
<keyword evidence="1" id="KW-0966">Cell projection</keyword>
<dbReference type="EMBL" id="CP026606">
    <property type="protein sequence ID" value="AVB76953.1"/>
    <property type="molecule type" value="Genomic_DNA"/>
</dbReference>
<proteinExistence type="predicted"/>